<dbReference type="Gene3D" id="3.40.50.1820">
    <property type="entry name" value="alpha/beta hydrolase"/>
    <property type="match status" value="1"/>
</dbReference>
<dbReference type="InterPro" id="IPR000073">
    <property type="entry name" value="AB_hydrolase_1"/>
</dbReference>
<dbReference type="InterPro" id="IPR029058">
    <property type="entry name" value="AB_hydrolase_fold"/>
</dbReference>
<dbReference type="EMBL" id="MBUA01000029">
    <property type="protein sequence ID" value="MBC6492789.1"/>
    <property type="molecule type" value="Genomic_DNA"/>
</dbReference>
<dbReference type="Pfam" id="PF00561">
    <property type="entry name" value="Abhydrolase_1"/>
    <property type="match status" value="1"/>
</dbReference>
<sequence>MVTFILALVTRGQDSSFYFRTSDSVQLFVRIAGKGKPCLFVHGGPGSTSKYFEAVAASALLEQEMKMIYFDQRGSGRSGSAANQDYSLSRFEKDMEELRAFLNISQWMVMGHSFAGLMITPYAYHYPNSVSALILVNATLHLETSIQNQIAAGLDILGIKDSTSFFGNIHDMMGQFSKVHEALGKKQLSYKMMFRSQNDLELSNAVSASIGNWNRDFASRALFITDYRQDFTVITPHIKIPVLIISGSRDWAIGPKHHLSWKFPNARRSIYEGGHAPFQEDPLWFYQQISTFIQHI</sequence>
<evidence type="ECO:0000256" key="1">
    <source>
        <dbReference type="ARBA" id="ARBA00010088"/>
    </source>
</evidence>
<dbReference type="Proteomes" id="UP000765802">
    <property type="component" value="Unassembled WGS sequence"/>
</dbReference>
<dbReference type="InterPro" id="IPR050266">
    <property type="entry name" value="AB_hydrolase_sf"/>
</dbReference>
<proteinExistence type="inferred from homology"/>
<reference evidence="4 5" key="1">
    <citation type="submission" date="2016-07" db="EMBL/GenBank/DDBJ databases">
        <title>Genome analysis of Flavihumibacter stibioxidans YS-17.</title>
        <authorList>
            <person name="Shi K."/>
            <person name="Han Y."/>
            <person name="Wang G."/>
        </authorList>
    </citation>
    <scope>NUCLEOTIDE SEQUENCE [LARGE SCALE GENOMIC DNA]</scope>
    <source>
        <strain evidence="4 5">YS-17</strain>
    </source>
</reference>
<keyword evidence="2" id="KW-0378">Hydrolase</keyword>
<evidence type="ECO:0000256" key="2">
    <source>
        <dbReference type="ARBA" id="ARBA00022801"/>
    </source>
</evidence>
<dbReference type="PRINTS" id="PR00793">
    <property type="entry name" value="PROAMNOPTASE"/>
</dbReference>
<dbReference type="InterPro" id="IPR002410">
    <property type="entry name" value="Peptidase_S33"/>
</dbReference>
<evidence type="ECO:0000259" key="3">
    <source>
        <dbReference type="Pfam" id="PF00561"/>
    </source>
</evidence>
<comment type="caution">
    <text evidence="4">The sequence shown here is derived from an EMBL/GenBank/DDBJ whole genome shotgun (WGS) entry which is preliminary data.</text>
</comment>
<evidence type="ECO:0000313" key="5">
    <source>
        <dbReference type="Proteomes" id="UP000765802"/>
    </source>
</evidence>
<gene>
    <name evidence="4" type="ORF">BC349_17155</name>
</gene>
<protein>
    <recommendedName>
        <fullName evidence="3">AB hydrolase-1 domain-containing protein</fullName>
    </recommendedName>
</protein>
<dbReference type="SUPFAM" id="SSF53474">
    <property type="entry name" value="alpha/beta-Hydrolases"/>
    <property type="match status" value="1"/>
</dbReference>
<dbReference type="PANTHER" id="PTHR43798:SF33">
    <property type="entry name" value="HYDROLASE, PUTATIVE (AFU_ORTHOLOGUE AFUA_2G14860)-RELATED"/>
    <property type="match status" value="1"/>
</dbReference>
<feature type="domain" description="AB hydrolase-1" evidence="3">
    <location>
        <begin position="39"/>
        <end position="282"/>
    </location>
</feature>
<name>A0ABR7ME35_9BACT</name>
<accession>A0ABR7ME35</accession>
<organism evidence="4 5">
    <name type="scientific">Flavihumibacter stibioxidans</name>
    <dbReference type="NCBI Taxonomy" id="1834163"/>
    <lineage>
        <taxon>Bacteria</taxon>
        <taxon>Pseudomonadati</taxon>
        <taxon>Bacteroidota</taxon>
        <taxon>Chitinophagia</taxon>
        <taxon>Chitinophagales</taxon>
        <taxon>Chitinophagaceae</taxon>
        <taxon>Flavihumibacter</taxon>
    </lineage>
</organism>
<comment type="similarity">
    <text evidence="1">Belongs to the peptidase S33 family.</text>
</comment>
<dbReference type="PANTHER" id="PTHR43798">
    <property type="entry name" value="MONOACYLGLYCEROL LIPASE"/>
    <property type="match status" value="1"/>
</dbReference>
<evidence type="ECO:0000313" key="4">
    <source>
        <dbReference type="EMBL" id="MBC6492789.1"/>
    </source>
</evidence>
<keyword evidence="5" id="KW-1185">Reference proteome</keyword>